<dbReference type="SUPFAM" id="SSF82866">
    <property type="entry name" value="Multidrug efflux transporter AcrB transmembrane domain"/>
    <property type="match status" value="2"/>
</dbReference>
<feature type="transmembrane region" description="Helical" evidence="7">
    <location>
        <begin position="564"/>
        <end position="585"/>
    </location>
</feature>
<evidence type="ECO:0000256" key="2">
    <source>
        <dbReference type="ARBA" id="ARBA00010157"/>
    </source>
</evidence>
<evidence type="ECO:0000256" key="4">
    <source>
        <dbReference type="ARBA" id="ARBA00022692"/>
    </source>
</evidence>
<accession>A0ABV5KAM2</accession>
<dbReference type="PROSITE" id="PS50156">
    <property type="entry name" value="SSD"/>
    <property type="match status" value="1"/>
</dbReference>
<name>A0ABV5KAM2_9ACTN</name>
<dbReference type="PANTHER" id="PTHR33406:SF11">
    <property type="entry name" value="MEMBRANE PROTEIN SCO6666-RELATED"/>
    <property type="match status" value="1"/>
</dbReference>
<dbReference type="RefSeq" id="WP_140011301.1">
    <property type="nucleotide sequence ID" value="NZ_JBHMDG010000011.1"/>
</dbReference>
<keyword evidence="5 7" id="KW-1133">Transmembrane helix</keyword>
<dbReference type="InterPro" id="IPR050545">
    <property type="entry name" value="Mycobact_MmpL"/>
</dbReference>
<dbReference type="Pfam" id="PF03176">
    <property type="entry name" value="MMPL"/>
    <property type="match status" value="2"/>
</dbReference>
<feature type="domain" description="SSD" evidence="8">
    <location>
        <begin position="198"/>
        <end position="321"/>
    </location>
</feature>
<evidence type="ECO:0000256" key="1">
    <source>
        <dbReference type="ARBA" id="ARBA00004651"/>
    </source>
</evidence>
<comment type="caution">
    <text evidence="9">The sequence shown here is derived from an EMBL/GenBank/DDBJ whole genome shotgun (WGS) entry which is preliminary data.</text>
</comment>
<gene>
    <name evidence="9" type="ORF">ACFFRI_08800</name>
</gene>
<keyword evidence="6 7" id="KW-0472">Membrane</keyword>
<feature type="transmembrane region" description="Helical" evidence="7">
    <location>
        <begin position="298"/>
        <end position="322"/>
    </location>
</feature>
<protein>
    <submittedName>
        <fullName evidence="9">MMPL family transporter</fullName>
    </submittedName>
</protein>
<keyword evidence="10" id="KW-1185">Reference proteome</keyword>
<sequence length="704" mass="71659">MTTTAPPTSRSRRLLLALHDHPRRALVAVFLFVVVAGALGGPVAGALDSDGGFAPADSDSARAAERIEAATGLESSPGLVVLVDGTDRARGDAVADRLAGVPGVAGAVAAGRARDASSSLVLGTIEASAASEDVAADAIDAFDGEDDVSVGGGAVAGMQIGDQVGEDLSRAELLAFPVLLLLSLLIFGGRAALLPLVVGITTVLGTFLALSGINQVYGLSVFALNLVIGLGLGLAIDYTLFLLTRYREELAEQGPTREAVLTTMATAGRTVAFSAATVAVALVTLTVFPLGFLKSMGIAGAVVAVVAAVASLVITPAILGLWGAKLARRRTASGSEGRWYRLSHAVMRRPGAVAAVTAVVMLALAAPALRAEWSPIDATAVPEDLSARVVSDALAAQYDGTGSTPVTVAVTGDEAGASTLADGAATLPGVVEATPAQRLDATTWQVDLTVSGDAAGDDARRVVGEVRDLADATGTDALVAGPAAEFVDQQDAIGSSLPLAVALLVLLTLLVLWLMTGSVVLPVKAVVMNALTVGVSLGALTWVYQDGRFTGLLGYTPNGGVEPTDFLVAAALVFALSTDYGVFLLGRIKEARDAGLGERESVATGLGRTGSVVTAAAILLAVAIGAFSTSEISFIQQIGIATAVGVLVDAFVVRSLLVPALMGLLGKWNWWSPMWLRRLHDRIGFSEGGAHPAAYGETEPARTP</sequence>
<evidence type="ECO:0000313" key="9">
    <source>
        <dbReference type="EMBL" id="MFB9313138.1"/>
    </source>
</evidence>
<evidence type="ECO:0000256" key="5">
    <source>
        <dbReference type="ARBA" id="ARBA00022989"/>
    </source>
</evidence>
<dbReference type="InterPro" id="IPR004869">
    <property type="entry name" value="MMPL_dom"/>
</dbReference>
<evidence type="ECO:0000256" key="7">
    <source>
        <dbReference type="SAM" id="Phobius"/>
    </source>
</evidence>
<dbReference type="Proteomes" id="UP001589750">
    <property type="component" value="Unassembled WGS sequence"/>
</dbReference>
<evidence type="ECO:0000256" key="3">
    <source>
        <dbReference type="ARBA" id="ARBA00022475"/>
    </source>
</evidence>
<dbReference type="InterPro" id="IPR000731">
    <property type="entry name" value="SSD"/>
</dbReference>
<evidence type="ECO:0000313" key="10">
    <source>
        <dbReference type="Proteomes" id="UP001589750"/>
    </source>
</evidence>
<comment type="subcellular location">
    <subcellularLocation>
        <location evidence="1">Cell membrane</location>
        <topology evidence="1">Multi-pass membrane protein</topology>
    </subcellularLocation>
</comment>
<feature type="transmembrane region" description="Helical" evidence="7">
    <location>
        <begin position="351"/>
        <end position="369"/>
    </location>
</feature>
<feature type="transmembrane region" description="Helical" evidence="7">
    <location>
        <begin position="194"/>
        <end position="213"/>
    </location>
</feature>
<feature type="transmembrane region" description="Helical" evidence="7">
    <location>
        <begin position="271"/>
        <end position="292"/>
    </location>
</feature>
<reference evidence="9 10" key="1">
    <citation type="submission" date="2024-09" db="EMBL/GenBank/DDBJ databases">
        <authorList>
            <person name="Sun Q."/>
            <person name="Mori K."/>
        </authorList>
    </citation>
    <scope>NUCLEOTIDE SEQUENCE [LARGE SCALE GENOMIC DNA]</scope>
    <source>
        <strain evidence="9 10">JCM 9626</strain>
    </source>
</reference>
<feature type="transmembrane region" description="Helical" evidence="7">
    <location>
        <begin position="492"/>
        <end position="514"/>
    </location>
</feature>
<feature type="transmembrane region" description="Helical" evidence="7">
    <location>
        <begin position="219"/>
        <end position="243"/>
    </location>
</feature>
<comment type="similarity">
    <text evidence="2">Belongs to the resistance-nodulation-cell division (RND) (TC 2.A.6) family. MmpL subfamily.</text>
</comment>
<dbReference type="EMBL" id="JBHMDG010000011">
    <property type="protein sequence ID" value="MFB9313138.1"/>
    <property type="molecule type" value="Genomic_DNA"/>
</dbReference>
<proteinExistence type="inferred from homology"/>
<evidence type="ECO:0000256" key="6">
    <source>
        <dbReference type="ARBA" id="ARBA00023136"/>
    </source>
</evidence>
<keyword evidence="3" id="KW-1003">Cell membrane</keyword>
<feature type="transmembrane region" description="Helical" evidence="7">
    <location>
        <begin position="606"/>
        <end position="628"/>
    </location>
</feature>
<dbReference type="Gene3D" id="1.20.1640.10">
    <property type="entry name" value="Multidrug efflux transporter AcrB transmembrane domain"/>
    <property type="match status" value="2"/>
</dbReference>
<dbReference type="PANTHER" id="PTHR33406">
    <property type="entry name" value="MEMBRANE PROTEIN MJ1562-RELATED"/>
    <property type="match status" value="1"/>
</dbReference>
<organism evidence="9 10">
    <name type="scientific">Nocardioides plantarum</name>
    <dbReference type="NCBI Taxonomy" id="29299"/>
    <lineage>
        <taxon>Bacteria</taxon>
        <taxon>Bacillati</taxon>
        <taxon>Actinomycetota</taxon>
        <taxon>Actinomycetes</taxon>
        <taxon>Propionibacteriales</taxon>
        <taxon>Nocardioidaceae</taxon>
        <taxon>Nocardioides</taxon>
    </lineage>
</organism>
<feature type="transmembrane region" description="Helical" evidence="7">
    <location>
        <begin position="526"/>
        <end position="544"/>
    </location>
</feature>
<keyword evidence="4 7" id="KW-0812">Transmembrane</keyword>
<evidence type="ECO:0000259" key="8">
    <source>
        <dbReference type="PROSITE" id="PS50156"/>
    </source>
</evidence>
<feature type="transmembrane region" description="Helical" evidence="7">
    <location>
        <begin position="168"/>
        <end position="187"/>
    </location>
</feature>